<evidence type="ECO:0000313" key="2">
    <source>
        <dbReference type="Proteomes" id="UP001177260"/>
    </source>
</evidence>
<keyword evidence="2" id="KW-1185">Reference proteome</keyword>
<name>A0ACC3AXD9_9EURO</name>
<comment type="caution">
    <text evidence="1">The sequence shown here is derived from an EMBL/GenBank/DDBJ whole genome shotgun (WGS) entry which is preliminary data.</text>
</comment>
<dbReference type="Proteomes" id="UP001177260">
    <property type="component" value="Unassembled WGS sequence"/>
</dbReference>
<gene>
    <name evidence="1" type="ORF">N8T08_007426</name>
</gene>
<organism evidence="1 2">
    <name type="scientific">Aspergillus melleus</name>
    <dbReference type="NCBI Taxonomy" id="138277"/>
    <lineage>
        <taxon>Eukaryota</taxon>
        <taxon>Fungi</taxon>
        <taxon>Dikarya</taxon>
        <taxon>Ascomycota</taxon>
        <taxon>Pezizomycotina</taxon>
        <taxon>Eurotiomycetes</taxon>
        <taxon>Eurotiomycetidae</taxon>
        <taxon>Eurotiales</taxon>
        <taxon>Aspergillaceae</taxon>
        <taxon>Aspergillus</taxon>
        <taxon>Aspergillus subgen. Circumdati</taxon>
    </lineage>
</organism>
<proteinExistence type="predicted"/>
<protein>
    <submittedName>
        <fullName evidence="1">Uncharacterized protein</fullName>
    </submittedName>
</protein>
<dbReference type="EMBL" id="JAOPJF010000048">
    <property type="protein sequence ID" value="KAK1142622.1"/>
    <property type="molecule type" value="Genomic_DNA"/>
</dbReference>
<reference evidence="1 2" key="1">
    <citation type="journal article" date="2023" name="ACS Omega">
        <title>Identification of the Neoaspergillic Acid Biosynthesis Gene Cluster by Establishing an In Vitro CRISPR-Ribonucleoprotein Genetic System in Aspergillus melleus.</title>
        <authorList>
            <person name="Yuan B."/>
            <person name="Grau M.F."/>
            <person name="Murata R.M."/>
            <person name="Torok T."/>
            <person name="Venkateswaran K."/>
            <person name="Stajich J.E."/>
            <person name="Wang C.C.C."/>
        </authorList>
    </citation>
    <scope>NUCLEOTIDE SEQUENCE [LARGE SCALE GENOMIC DNA]</scope>
    <source>
        <strain evidence="1 2">IMV 1140</strain>
    </source>
</reference>
<evidence type="ECO:0000313" key="1">
    <source>
        <dbReference type="EMBL" id="KAK1142622.1"/>
    </source>
</evidence>
<sequence length="867" mass="95766">MTFNENLLVIGSGTFALSTALTFSSRHPATHVIVLSNENALDDSERLSDVDLRQLPTDSQSLVAPTLATEARRILCEDPGLRHCLYTRGEISAIVKSEIKGQRVMERKKKAFGLNDLKSIPKLLSSPESIRSILAASNAEAVEGQELPKSRWEEAIFDPSAAIVDLSQILLTLYRRCQGRPNITFKFGVDIERPIIKDNAFKGLVLKGGSELTAQTAVLTDYYLLHKLFGVSSQMKVVGHDVTWLKPSDSVLRRYKDIPVLTNLSTGFTIFPPVNGEFKCTLELNDYGDFNASSAESCAWSLTPSTEQEIRRNLAEVLPEAADQPLSRSKLAWSVVTEKHSGMVDRLPQLDGLFVATLPTALETQGVYLGAKTVDLIDQTITFKLFQNWGLSARLSVPEDTLAFYKPIIIVGAGVFGLTTALHLAQRGYKNVTVLDGEAYDQTGYTSAAASADQNKIIRASYGAQKLYEDLAFKSLDLWDEWNHDVRNASDLPDPLFFNDRLWDNCGFIRAGELTGLDPQETATQESFPEALKDTQYRLSDESRREDARMRGIPSTKLDPFERSQRGLGLDGIFDGTGGYVSADKSCSWVLHLCQKLGVRTKLGNQYAFREFIRKGSRIIGVKTGDDGTPIPADLVIIAAGGWTPSIVPEVAELLQTTAGSVVKVQLPPQDQRPDLWKKYSSSEFPCWSWRLTGSTMQGTEVGGIYGFPRTRDGLIKIGFRGTKWTNLAYSNAEGRLVSYPETSSAGLPSKAMDNIREFCKENMPDLVGLPLSTRLCWYTDSVDSNFLVDRVPGTEGLMVASGGSGHAFKFLPVLGEHVVDVVEKKDTAYTNLFKWREPSAGGQKARFNTPSDKWPALMRDDISSSW</sequence>
<accession>A0ACC3AXD9</accession>